<feature type="domain" description="Xylose isomerase-like TIM barrel" evidence="1">
    <location>
        <begin position="27"/>
        <end position="271"/>
    </location>
</feature>
<dbReference type="Gene3D" id="3.20.20.150">
    <property type="entry name" value="Divalent-metal-dependent TIM barrel enzymes"/>
    <property type="match status" value="1"/>
</dbReference>
<dbReference type="Pfam" id="PF01261">
    <property type="entry name" value="AP_endonuc_2"/>
    <property type="match status" value="1"/>
</dbReference>
<comment type="caution">
    <text evidence="2">The sequence shown here is derived from an EMBL/GenBank/DDBJ whole genome shotgun (WGS) entry which is preliminary data.</text>
</comment>
<dbReference type="InterPro" id="IPR036237">
    <property type="entry name" value="Xyl_isomerase-like_sf"/>
</dbReference>
<evidence type="ECO:0000313" key="3">
    <source>
        <dbReference type="Proteomes" id="UP000314011"/>
    </source>
</evidence>
<name>A0A5C5GCK8_9RHOB</name>
<reference evidence="2 3" key="1">
    <citation type="submission" date="2019-06" db="EMBL/GenBank/DDBJ databases">
        <title>Genome of new Rhodobacteraceae sp. SM1903.</title>
        <authorList>
            <person name="Ren X."/>
        </authorList>
    </citation>
    <scope>NUCLEOTIDE SEQUENCE [LARGE SCALE GENOMIC DNA]</scope>
    <source>
        <strain evidence="2 3">SM1903</strain>
    </source>
</reference>
<evidence type="ECO:0000313" key="2">
    <source>
        <dbReference type="EMBL" id="TNY31727.1"/>
    </source>
</evidence>
<gene>
    <name evidence="2" type="ORF">FHY64_00030</name>
</gene>
<dbReference type="SUPFAM" id="SSF51658">
    <property type="entry name" value="Xylose isomerase-like"/>
    <property type="match status" value="1"/>
</dbReference>
<organism evidence="2 3">
    <name type="scientific">Pelagovum pacificum</name>
    <dbReference type="NCBI Taxonomy" id="2588711"/>
    <lineage>
        <taxon>Bacteria</taxon>
        <taxon>Pseudomonadati</taxon>
        <taxon>Pseudomonadota</taxon>
        <taxon>Alphaproteobacteria</taxon>
        <taxon>Rhodobacterales</taxon>
        <taxon>Paracoccaceae</taxon>
        <taxon>Pelagovum</taxon>
    </lineage>
</organism>
<dbReference type="RefSeq" id="WP_140192408.1">
    <property type="nucleotide sequence ID" value="NZ_CP065915.1"/>
</dbReference>
<accession>A0A5C5GCK8</accession>
<keyword evidence="2" id="KW-0413">Isomerase</keyword>
<dbReference type="InterPro" id="IPR013022">
    <property type="entry name" value="Xyl_isomerase-like_TIM-brl"/>
</dbReference>
<dbReference type="AlphaFoldDB" id="A0A5C5GCK8"/>
<protein>
    <submittedName>
        <fullName evidence="2">Sugar phosphate isomerase/epimerase</fullName>
    </submittedName>
</protein>
<dbReference type="Proteomes" id="UP000314011">
    <property type="component" value="Unassembled WGS sequence"/>
</dbReference>
<proteinExistence type="predicted"/>
<dbReference type="OrthoDB" id="9801426at2"/>
<dbReference type="EMBL" id="VFFF01000001">
    <property type="protein sequence ID" value="TNY31727.1"/>
    <property type="molecule type" value="Genomic_DNA"/>
</dbReference>
<dbReference type="InterPro" id="IPR050312">
    <property type="entry name" value="IolE/XylAMocC-like"/>
</dbReference>
<evidence type="ECO:0000259" key="1">
    <source>
        <dbReference type="Pfam" id="PF01261"/>
    </source>
</evidence>
<dbReference type="GO" id="GO:0016853">
    <property type="term" value="F:isomerase activity"/>
    <property type="evidence" value="ECO:0007669"/>
    <property type="project" value="UniProtKB-KW"/>
</dbReference>
<dbReference type="PANTHER" id="PTHR12110">
    <property type="entry name" value="HYDROXYPYRUVATE ISOMERASE"/>
    <property type="match status" value="1"/>
</dbReference>
<sequence>MKLSFNTWVYSGFPVWVPSYPLEEVIRRLSRMGYDGIEIGAAAPHAFPDYLSRERIGEIAAILKDNGIACSSMLPAPGGGPGFNVASPDRAEREAALDQYKKVADLCAAWGSPTLIYVAGWQVFGTGRKQAWDWSREALAALSTHVGKDLTIVVEPTSSDSNLIDHCDDMIELIDQVCAPNVAAMFDTFHTHYRNEVPTDYVYRLGDRLKHIHLSDSDRDPPGSGVVDFPSLIEALKETGYDGYLTMEIGFNRRSVEPDDMARRSLSYLKSII</sequence>
<keyword evidence="3" id="KW-1185">Reference proteome</keyword>